<dbReference type="InterPro" id="IPR050832">
    <property type="entry name" value="Bact_Acetyltransf"/>
</dbReference>
<dbReference type="EnsemblBacteria" id="AAF10252">
    <property type="protein sequence ID" value="AAF10252"/>
    <property type="gene ID" value="DR_0677"/>
</dbReference>
<dbReference type="PaxDb" id="243230-DR_0677"/>
<accession>Q9RWJ1</accession>
<organism evidence="4 5">
    <name type="scientific">Deinococcus radiodurans (strain ATCC 13939 / DSM 20539 / JCM 16871 / CCUG 27074 / LMG 4051 / NBRC 15346 / NCIMB 9279 / VKM B-1422 / R1)</name>
    <dbReference type="NCBI Taxonomy" id="243230"/>
    <lineage>
        <taxon>Bacteria</taxon>
        <taxon>Thermotogati</taxon>
        <taxon>Deinococcota</taxon>
        <taxon>Deinococci</taxon>
        <taxon>Deinococcales</taxon>
        <taxon>Deinococcaceae</taxon>
        <taxon>Deinococcus</taxon>
    </lineage>
</organism>
<dbReference type="PIR" id="G75490">
    <property type="entry name" value="G75490"/>
</dbReference>
<dbReference type="eggNOG" id="COG0456">
    <property type="taxonomic scope" value="Bacteria"/>
</dbReference>
<feature type="domain" description="N-acetyltransferase" evidence="3">
    <location>
        <begin position="40"/>
        <end position="194"/>
    </location>
</feature>
<dbReference type="PANTHER" id="PTHR43877:SF2">
    <property type="entry name" value="AMINOALKYLPHOSPHONATE N-ACETYLTRANSFERASE-RELATED"/>
    <property type="match status" value="1"/>
</dbReference>
<dbReference type="AlphaFoldDB" id="Q9RWJ1"/>
<protein>
    <submittedName>
        <fullName evidence="4">Acetyltransferase, putative</fullName>
    </submittedName>
</protein>
<name>Q9RWJ1_DEIRA</name>
<evidence type="ECO:0000313" key="5">
    <source>
        <dbReference type="Proteomes" id="UP000002524"/>
    </source>
</evidence>
<evidence type="ECO:0000256" key="1">
    <source>
        <dbReference type="ARBA" id="ARBA00022679"/>
    </source>
</evidence>
<dbReference type="SUPFAM" id="SSF55729">
    <property type="entry name" value="Acyl-CoA N-acyltransferases (Nat)"/>
    <property type="match status" value="1"/>
</dbReference>
<evidence type="ECO:0000259" key="3">
    <source>
        <dbReference type="PROSITE" id="PS51186"/>
    </source>
</evidence>
<dbReference type="PANTHER" id="PTHR43877">
    <property type="entry name" value="AMINOALKYLPHOSPHONATE N-ACETYLTRANSFERASE-RELATED-RELATED"/>
    <property type="match status" value="1"/>
</dbReference>
<dbReference type="EMBL" id="AE000513">
    <property type="protein sequence ID" value="AAF10252.1"/>
    <property type="molecule type" value="Genomic_DNA"/>
</dbReference>
<dbReference type="InterPro" id="IPR016181">
    <property type="entry name" value="Acyl_CoA_acyltransferase"/>
</dbReference>
<evidence type="ECO:0000313" key="4">
    <source>
        <dbReference type="EMBL" id="AAF10252.1"/>
    </source>
</evidence>
<dbReference type="InterPro" id="IPR000182">
    <property type="entry name" value="GNAT_dom"/>
</dbReference>
<dbReference type="InParanoid" id="Q9RWJ1"/>
<dbReference type="Proteomes" id="UP000002524">
    <property type="component" value="Chromosome 1"/>
</dbReference>
<dbReference type="PATRIC" id="fig|243230.17.peg.853"/>
<reference evidence="4 5" key="1">
    <citation type="journal article" date="1999" name="Science">
        <title>Genome sequence of the radioresistant bacterium Deinococcus radiodurans R1.</title>
        <authorList>
            <person name="White O."/>
            <person name="Eisen J.A."/>
            <person name="Heidelberg J.F."/>
            <person name="Hickey E.K."/>
            <person name="Peterson J.D."/>
            <person name="Dodson R.J."/>
            <person name="Haft D.H."/>
            <person name="Gwinn M.L."/>
            <person name="Nelson W.C."/>
            <person name="Richardson D.L."/>
            <person name="Moffat K.S."/>
            <person name="Qin H."/>
            <person name="Jiang L."/>
            <person name="Pamphile W."/>
            <person name="Crosby M."/>
            <person name="Shen M."/>
            <person name="Vamathevan J.J."/>
            <person name="Lam P."/>
            <person name="McDonald L."/>
            <person name="Utterback T."/>
            <person name="Zalewski C."/>
            <person name="Makarova K.S."/>
            <person name="Aravind L."/>
            <person name="Daly M.J."/>
            <person name="Minton K.W."/>
            <person name="Fleischmann R.D."/>
            <person name="Ketchum K.A."/>
            <person name="Nelson K.E."/>
            <person name="Salzberg S."/>
            <person name="Smith H.O."/>
            <person name="Venter J.C."/>
            <person name="Fraser C.M."/>
        </authorList>
    </citation>
    <scope>NUCLEOTIDE SEQUENCE [LARGE SCALE GENOMIC DNA]</scope>
    <source>
        <strain evidence="5">ATCC 13939 / DSM 20539 / JCM 16871 / LMG 4051 / NBRC 15346 / NCIMB 9279 / R1 / VKM B-1422</strain>
    </source>
</reference>
<keyword evidence="5" id="KW-1185">Reference proteome</keyword>
<dbReference type="STRING" id="243230.DR_0677"/>
<dbReference type="KEGG" id="dra:DR_0677"/>
<dbReference type="HOGENOM" id="CLU_114460_0_0_0"/>
<dbReference type="OrthoDB" id="9796171at2"/>
<dbReference type="Gene3D" id="3.40.630.30">
    <property type="match status" value="1"/>
</dbReference>
<keyword evidence="2" id="KW-0012">Acyltransferase</keyword>
<sequence length="208" mass="22143">MRGAWRDAGEPARFGSGAAPLRKTGLQADQRDEVEGGTAMNIRRVTPADLPAFLAVMLAAGMDPRSAWNSTTVADLEKSMSGPHSGGFLALDSGGEAVGCVGFRPDPHDPHTLTLNKLATLPQVRGQGVARQLVDEVEGLAAREGFQRVLLAVSQVNLGVRPFYEGLGYRQVDEDYAYSSGKNGRPVVLAKEVAEGRWQKAEGSRAGQ</sequence>
<dbReference type="Pfam" id="PF00583">
    <property type="entry name" value="Acetyltransf_1"/>
    <property type="match status" value="1"/>
</dbReference>
<evidence type="ECO:0000256" key="2">
    <source>
        <dbReference type="ARBA" id="ARBA00023315"/>
    </source>
</evidence>
<dbReference type="GO" id="GO:0008080">
    <property type="term" value="F:N-acetyltransferase activity"/>
    <property type="evidence" value="ECO:0000318"/>
    <property type="project" value="GO_Central"/>
</dbReference>
<proteinExistence type="predicted"/>
<gene>
    <name evidence="4" type="ordered locus">DR_0677</name>
</gene>
<dbReference type="PROSITE" id="PS51186">
    <property type="entry name" value="GNAT"/>
    <property type="match status" value="1"/>
</dbReference>
<dbReference type="CDD" id="cd04301">
    <property type="entry name" value="NAT_SF"/>
    <property type="match status" value="1"/>
</dbReference>
<keyword evidence="1" id="KW-0808">Transferase</keyword>